<feature type="chain" id="PRO_5037366273" description="Tetratricopeptide repeat protein" evidence="2">
    <location>
        <begin position="18"/>
        <end position="330"/>
    </location>
</feature>
<accession>A0A919BSD1</accession>
<keyword evidence="2" id="KW-0732">Signal</keyword>
<gene>
    <name evidence="3" type="ORF">GCM10017161_42480</name>
</gene>
<keyword evidence="4" id="KW-1185">Reference proteome</keyword>
<dbReference type="SUPFAM" id="SSF48452">
    <property type="entry name" value="TPR-like"/>
    <property type="match status" value="1"/>
</dbReference>
<feature type="coiled-coil region" evidence="1">
    <location>
        <begin position="26"/>
        <end position="82"/>
    </location>
</feature>
<dbReference type="AlphaFoldDB" id="A0A919BSD1"/>
<reference evidence="3" key="1">
    <citation type="journal article" date="2014" name="Int. J. Syst. Evol. Microbiol.">
        <title>Complete genome sequence of Corynebacterium casei LMG S-19264T (=DSM 44701T), isolated from a smear-ripened cheese.</title>
        <authorList>
            <consortium name="US DOE Joint Genome Institute (JGI-PGF)"/>
            <person name="Walter F."/>
            <person name="Albersmeier A."/>
            <person name="Kalinowski J."/>
            <person name="Ruckert C."/>
        </authorList>
    </citation>
    <scope>NUCLEOTIDE SEQUENCE</scope>
    <source>
        <strain evidence="3">KCTC 42731</strain>
    </source>
</reference>
<evidence type="ECO:0008006" key="5">
    <source>
        <dbReference type="Google" id="ProtNLM"/>
    </source>
</evidence>
<name>A0A919BSD1_9GAMM</name>
<keyword evidence="1" id="KW-0175">Coiled coil</keyword>
<evidence type="ECO:0000256" key="1">
    <source>
        <dbReference type="SAM" id="Coils"/>
    </source>
</evidence>
<dbReference type="RefSeq" id="WP_189774946.1">
    <property type="nucleotide sequence ID" value="NZ_BNCK01000017.1"/>
</dbReference>
<feature type="signal peptide" evidence="2">
    <location>
        <begin position="1"/>
        <end position="17"/>
    </location>
</feature>
<evidence type="ECO:0000313" key="3">
    <source>
        <dbReference type="EMBL" id="GHG08210.1"/>
    </source>
</evidence>
<dbReference type="Gene3D" id="1.25.40.10">
    <property type="entry name" value="Tetratricopeptide repeat domain"/>
    <property type="match status" value="1"/>
</dbReference>
<evidence type="ECO:0000256" key="2">
    <source>
        <dbReference type="SAM" id="SignalP"/>
    </source>
</evidence>
<sequence length="330" mass="36729">MQKSLIFSLLFSAQVFANTPQQPYEQLELLAKKKQYSNLLKEIENNPNQTDAKLLYLKIGALANLQDQLEQADELAESAIKQFPNDAQLHRIAASVKFSLAQQASIFSAPGLAKDGLALLEQSYKLDPKDDKTLTTLIGFYGNAPGIVGGDEEKALEIAEKWQQENPVAGGLAKVNLLRKEERNEEAEKLLQKLASENPEHASINATLANKASKDEDYPLALSYLNKAVEHSEDVSTKYGYLYEIGRLTAEHKQEAKQGITALNEYIAFYEGSEDARLAWAKARLAKIYLNNQQKELASQLLLAVKPAAEEDKNLKKELKKLNKLLKSLA</sequence>
<organism evidence="3 4">
    <name type="scientific">Thalassotalea marina</name>
    <dbReference type="NCBI Taxonomy" id="1673741"/>
    <lineage>
        <taxon>Bacteria</taxon>
        <taxon>Pseudomonadati</taxon>
        <taxon>Pseudomonadota</taxon>
        <taxon>Gammaproteobacteria</taxon>
        <taxon>Alteromonadales</taxon>
        <taxon>Colwelliaceae</taxon>
        <taxon>Thalassotalea</taxon>
    </lineage>
</organism>
<dbReference type="InterPro" id="IPR011990">
    <property type="entry name" value="TPR-like_helical_dom_sf"/>
</dbReference>
<dbReference type="EMBL" id="BNCK01000017">
    <property type="protein sequence ID" value="GHG08210.1"/>
    <property type="molecule type" value="Genomic_DNA"/>
</dbReference>
<proteinExistence type="predicted"/>
<reference evidence="3" key="2">
    <citation type="submission" date="2020-09" db="EMBL/GenBank/DDBJ databases">
        <authorList>
            <person name="Sun Q."/>
            <person name="Kim S."/>
        </authorList>
    </citation>
    <scope>NUCLEOTIDE SEQUENCE</scope>
    <source>
        <strain evidence="3">KCTC 42731</strain>
    </source>
</reference>
<comment type="caution">
    <text evidence="3">The sequence shown here is derived from an EMBL/GenBank/DDBJ whole genome shotgun (WGS) entry which is preliminary data.</text>
</comment>
<dbReference type="Proteomes" id="UP000623842">
    <property type="component" value="Unassembled WGS sequence"/>
</dbReference>
<evidence type="ECO:0000313" key="4">
    <source>
        <dbReference type="Proteomes" id="UP000623842"/>
    </source>
</evidence>
<protein>
    <recommendedName>
        <fullName evidence="5">Tetratricopeptide repeat protein</fullName>
    </recommendedName>
</protein>